<evidence type="ECO:0000256" key="5">
    <source>
        <dbReference type="ARBA" id="ARBA00022741"/>
    </source>
</evidence>
<keyword evidence="6 12" id="KW-0418">Kinase</keyword>
<keyword evidence="4" id="KW-0808">Transferase</keyword>
<evidence type="ECO:0000313" key="13">
    <source>
        <dbReference type="Proteomes" id="UP000649573"/>
    </source>
</evidence>
<dbReference type="GO" id="GO:0016301">
    <property type="term" value="F:kinase activity"/>
    <property type="evidence" value="ECO:0007669"/>
    <property type="project" value="UniProtKB-KW"/>
</dbReference>
<protein>
    <recommendedName>
        <fullName evidence="2">histidine kinase</fullName>
        <ecNumber evidence="2">2.7.13.3</ecNumber>
    </recommendedName>
</protein>
<evidence type="ECO:0000256" key="2">
    <source>
        <dbReference type="ARBA" id="ARBA00012438"/>
    </source>
</evidence>
<dbReference type="Gene3D" id="1.20.5.1930">
    <property type="match status" value="1"/>
</dbReference>
<reference evidence="13" key="1">
    <citation type="journal article" date="2019" name="Int. J. Syst. Evol. Microbiol.">
        <title>The Global Catalogue of Microorganisms (GCM) 10K type strain sequencing project: providing services to taxonomists for standard genome sequencing and annotation.</title>
        <authorList>
            <consortium name="The Broad Institute Genomics Platform"/>
            <consortium name="The Broad Institute Genome Sequencing Center for Infectious Disease"/>
            <person name="Wu L."/>
            <person name="Ma J."/>
        </authorList>
    </citation>
    <scope>NUCLEOTIDE SEQUENCE [LARGE SCALE GENOMIC DNA]</scope>
    <source>
        <strain evidence="13">JCM 3296</strain>
    </source>
</reference>
<gene>
    <name evidence="12" type="ORF">GCM10010178_68730</name>
</gene>
<dbReference type="InterPro" id="IPR036890">
    <property type="entry name" value="HATPase_C_sf"/>
</dbReference>
<proteinExistence type="predicted"/>
<dbReference type="EC" id="2.7.13.3" evidence="2"/>
<evidence type="ECO:0000256" key="6">
    <source>
        <dbReference type="ARBA" id="ARBA00022777"/>
    </source>
</evidence>
<evidence type="ECO:0000256" key="7">
    <source>
        <dbReference type="ARBA" id="ARBA00022840"/>
    </source>
</evidence>
<dbReference type="Gene3D" id="3.30.565.10">
    <property type="entry name" value="Histidine kinase-like ATPase, C-terminal domain"/>
    <property type="match status" value="1"/>
</dbReference>
<evidence type="ECO:0000256" key="8">
    <source>
        <dbReference type="ARBA" id="ARBA00023012"/>
    </source>
</evidence>
<evidence type="ECO:0000256" key="9">
    <source>
        <dbReference type="SAM" id="Phobius"/>
    </source>
</evidence>
<evidence type="ECO:0000259" key="11">
    <source>
        <dbReference type="Pfam" id="PF07730"/>
    </source>
</evidence>
<dbReference type="SUPFAM" id="SSF55874">
    <property type="entry name" value="ATPase domain of HSP90 chaperone/DNA topoisomerase II/histidine kinase"/>
    <property type="match status" value="1"/>
</dbReference>
<sequence length="367" mass="39148">MLALVRSVWLEPRPAPAPTRVWRDWVLVAVLVPAAVLEGVLRPDLQWRPLSIAVTAGLVATLLWRRSRPLLMVVISFGVCELSSLIVGAEFPQQYALVHQVLLPYALFRWGSGREAVLGVAVVLGKIGLSAALGHLLLTDALGGLVVLGSAMALGTAFRFRSRARARELDQVKLLEREQLARDLHDTVAHHVSAMAIRAQAGIAMADSDPDAAVDALRLIDAEAASALDEMRGMVRLLRTEADLSPGPRVADLERLATRSRPPVDVAIAGDAGGLPAPVSAAVYRLAQEAVTNARRHAKHATRIEVRVEVDESAVRLRVSDDGQLRPAGSPGYGLVGMIERASLLGGTCEAGPNAGQGWTVTAVLPR</sequence>
<keyword evidence="8" id="KW-0902">Two-component regulatory system</keyword>
<feature type="transmembrane region" description="Helical" evidence="9">
    <location>
        <begin position="71"/>
        <end position="89"/>
    </location>
</feature>
<dbReference type="Pfam" id="PF07730">
    <property type="entry name" value="HisKA_3"/>
    <property type="match status" value="1"/>
</dbReference>
<accession>A0ABQ2V5I1</accession>
<evidence type="ECO:0000256" key="4">
    <source>
        <dbReference type="ARBA" id="ARBA00022679"/>
    </source>
</evidence>
<evidence type="ECO:0000256" key="1">
    <source>
        <dbReference type="ARBA" id="ARBA00000085"/>
    </source>
</evidence>
<dbReference type="EMBL" id="BMRE01000042">
    <property type="protein sequence ID" value="GGU67180.1"/>
    <property type="molecule type" value="Genomic_DNA"/>
</dbReference>
<keyword evidence="9" id="KW-1133">Transmembrane helix</keyword>
<dbReference type="InterPro" id="IPR050482">
    <property type="entry name" value="Sensor_HK_TwoCompSys"/>
</dbReference>
<keyword evidence="7" id="KW-0067">ATP-binding</keyword>
<dbReference type="PANTHER" id="PTHR24421:SF10">
    <property type="entry name" value="NITRATE_NITRITE SENSOR PROTEIN NARQ"/>
    <property type="match status" value="1"/>
</dbReference>
<name>A0ABQ2V5I1_9PSEU</name>
<dbReference type="RefSeq" id="WP_229813199.1">
    <property type="nucleotide sequence ID" value="NZ_BMRE01000042.1"/>
</dbReference>
<dbReference type="InterPro" id="IPR003594">
    <property type="entry name" value="HATPase_dom"/>
</dbReference>
<keyword evidence="5" id="KW-0547">Nucleotide-binding</keyword>
<feature type="transmembrane region" description="Helical" evidence="9">
    <location>
        <begin position="142"/>
        <end position="160"/>
    </location>
</feature>
<evidence type="ECO:0000259" key="10">
    <source>
        <dbReference type="Pfam" id="PF02518"/>
    </source>
</evidence>
<keyword evidence="9" id="KW-0472">Membrane</keyword>
<evidence type="ECO:0000256" key="3">
    <source>
        <dbReference type="ARBA" id="ARBA00022553"/>
    </source>
</evidence>
<comment type="caution">
    <text evidence="12">The sequence shown here is derived from an EMBL/GenBank/DDBJ whole genome shotgun (WGS) entry which is preliminary data.</text>
</comment>
<keyword evidence="3" id="KW-0597">Phosphoprotein</keyword>
<dbReference type="Proteomes" id="UP000649573">
    <property type="component" value="Unassembled WGS sequence"/>
</dbReference>
<dbReference type="CDD" id="cd16917">
    <property type="entry name" value="HATPase_UhpB-NarQ-NarX-like"/>
    <property type="match status" value="1"/>
</dbReference>
<keyword evidence="13" id="KW-1185">Reference proteome</keyword>
<evidence type="ECO:0000313" key="12">
    <source>
        <dbReference type="EMBL" id="GGU67180.1"/>
    </source>
</evidence>
<keyword evidence="9" id="KW-0812">Transmembrane</keyword>
<comment type="catalytic activity">
    <reaction evidence="1">
        <text>ATP + protein L-histidine = ADP + protein N-phospho-L-histidine.</text>
        <dbReference type="EC" id="2.7.13.3"/>
    </reaction>
</comment>
<dbReference type="Pfam" id="PF02518">
    <property type="entry name" value="HATPase_c"/>
    <property type="match status" value="1"/>
</dbReference>
<dbReference type="InterPro" id="IPR011712">
    <property type="entry name" value="Sig_transdc_His_kin_sub3_dim/P"/>
</dbReference>
<feature type="domain" description="Signal transduction histidine kinase subgroup 3 dimerisation and phosphoacceptor" evidence="11">
    <location>
        <begin position="176"/>
        <end position="241"/>
    </location>
</feature>
<dbReference type="PANTHER" id="PTHR24421">
    <property type="entry name" value="NITRATE/NITRITE SENSOR PROTEIN NARX-RELATED"/>
    <property type="match status" value="1"/>
</dbReference>
<feature type="domain" description="Histidine kinase/HSP90-like ATPase" evidence="10">
    <location>
        <begin position="282"/>
        <end position="366"/>
    </location>
</feature>
<organism evidence="12 13">
    <name type="scientific">Lentzea flava</name>
    <dbReference type="NCBI Taxonomy" id="103732"/>
    <lineage>
        <taxon>Bacteria</taxon>
        <taxon>Bacillati</taxon>
        <taxon>Actinomycetota</taxon>
        <taxon>Actinomycetes</taxon>
        <taxon>Pseudonocardiales</taxon>
        <taxon>Pseudonocardiaceae</taxon>
        <taxon>Lentzea</taxon>
    </lineage>
</organism>